<dbReference type="InterPro" id="IPR035924">
    <property type="entry name" value="FlaG-like_sf"/>
</dbReference>
<feature type="compositionally biased region" description="Polar residues" evidence="1">
    <location>
        <begin position="7"/>
        <end position="20"/>
    </location>
</feature>
<dbReference type="AlphaFoldDB" id="A0A0B5FH87"/>
<dbReference type="Gene3D" id="3.30.160.170">
    <property type="entry name" value="FlaG-like"/>
    <property type="match status" value="1"/>
</dbReference>
<reference evidence="2 3" key="1">
    <citation type="journal article" date="2015" name="Genome Announc.">
        <title>Genomes of Geoalkalibacter ferrihydriticus Z-0531T and Geoalkalibacter subterraneus Red1T, Two Haloalkaliphilic Metal-Reducing Deltaproteobacteria.</title>
        <authorList>
            <person name="Badalamenti J.P."/>
            <person name="Krajmalnik-Brown R."/>
            <person name="Torres C.I."/>
            <person name="Bond D.R."/>
        </authorList>
    </citation>
    <scope>NUCLEOTIDE SEQUENCE [LARGE SCALE GENOMIC DNA]</scope>
    <source>
        <strain evidence="2 3">Red1</strain>
    </source>
</reference>
<dbReference type="InterPro" id="IPR005186">
    <property type="entry name" value="FlaG"/>
</dbReference>
<evidence type="ECO:0000313" key="2">
    <source>
        <dbReference type="EMBL" id="AJF07547.1"/>
    </source>
</evidence>
<dbReference type="PANTHER" id="PTHR37166">
    <property type="entry name" value="PROTEIN FLAG"/>
    <property type="match status" value="1"/>
</dbReference>
<organism evidence="2 3">
    <name type="scientific">Geoalkalibacter subterraneus</name>
    <dbReference type="NCBI Taxonomy" id="483547"/>
    <lineage>
        <taxon>Bacteria</taxon>
        <taxon>Pseudomonadati</taxon>
        <taxon>Thermodesulfobacteriota</taxon>
        <taxon>Desulfuromonadia</taxon>
        <taxon>Desulfuromonadales</taxon>
        <taxon>Geoalkalibacteraceae</taxon>
        <taxon>Geoalkalibacter</taxon>
    </lineage>
</organism>
<dbReference type="Proteomes" id="UP000035036">
    <property type="component" value="Chromosome"/>
</dbReference>
<sequence length="119" mass="13289">MKIEAVSAQQIFPQNTQQGVADQANDQRRAAEAAAEKKTVEKPEETRPDSIALLERINELTEDGAYSVRFEKNRDLNEMVVKVVDSDSGDVIRQIPPEELLGLTKRLNELRGAIVNNQS</sequence>
<accession>A0A0B5FH87</accession>
<dbReference type="KEGG" id="gsb:GSUB_14690"/>
<evidence type="ECO:0000313" key="3">
    <source>
        <dbReference type="Proteomes" id="UP000035036"/>
    </source>
</evidence>
<dbReference type="RefSeq" id="WP_040201465.1">
    <property type="nucleotide sequence ID" value="NZ_CP010311.1"/>
</dbReference>
<keyword evidence="3" id="KW-1185">Reference proteome</keyword>
<feature type="region of interest" description="Disordered" evidence="1">
    <location>
        <begin position="1"/>
        <end position="51"/>
    </location>
</feature>
<dbReference type="OrthoDB" id="5516677at2"/>
<evidence type="ECO:0000256" key="1">
    <source>
        <dbReference type="SAM" id="MobiDB-lite"/>
    </source>
</evidence>
<dbReference type="HOGENOM" id="CLU_166736_0_0_7"/>
<dbReference type="EMBL" id="CP010311">
    <property type="protein sequence ID" value="AJF07547.1"/>
    <property type="molecule type" value="Genomic_DNA"/>
</dbReference>
<dbReference type="PANTHER" id="PTHR37166:SF1">
    <property type="entry name" value="PROTEIN FLAG"/>
    <property type="match status" value="1"/>
</dbReference>
<gene>
    <name evidence="2" type="ORF">GSUB_14690</name>
</gene>
<protein>
    <recommendedName>
        <fullName evidence="4">Flagellar protein FlaG</fullName>
    </recommendedName>
</protein>
<proteinExistence type="predicted"/>
<feature type="compositionally biased region" description="Basic and acidic residues" evidence="1">
    <location>
        <begin position="25"/>
        <end position="48"/>
    </location>
</feature>
<dbReference type="Pfam" id="PF03646">
    <property type="entry name" value="FlaG"/>
    <property type="match status" value="1"/>
</dbReference>
<dbReference type="SUPFAM" id="SSF160214">
    <property type="entry name" value="FlaG-like"/>
    <property type="match status" value="1"/>
</dbReference>
<evidence type="ECO:0008006" key="4">
    <source>
        <dbReference type="Google" id="ProtNLM"/>
    </source>
</evidence>
<dbReference type="STRING" id="483547.GSUB_14690"/>
<name>A0A0B5FH87_9BACT</name>